<evidence type="ECO:0000313" key="4">
    <source>
        <dbReference type="Proteomes" id="UP001648503"/>
    </source>
</evidence>
<feature type="chain" id="PRO_5046340053" evidence="2">
    <location>
        <begin position="19"/>
        <end position="202"/>
    </location>
</feature>
<proteinExistence type="predicted"/>
<name>A0ABQ8FG86_9FUNG</name>
<keyword evidence="4" id="KW-1185">Reference proteome</keyword>
<evidence type="ECO:0000256" key="1">
    <source>
        <dbReference type="SAM" id="MobiDB-lite"/>
    </source>
</evidence>
<comment type="caution">
    <text evidence="3">The sequence shown here is derived from an EMBL/GenBank/DDBJ whole genome shotgun (WGS) entry which is preliminary data.</text>
</comment>
<gene>
    <name evidence="3" type="ORF">BASA50_004648</name>
</gene>
<evidence type="ECO:0000313" key="3">
    <source>
        <dbReference type="EMBL" id="KAH6597144.1"/>
    </source>
</evidence>
<feature type="region of interest" description="Disordered" evidence="1">
    <location>
        <begin position="45"/>
        <end position="66"/>
    </location>
</feature>
<protein>
    <submittedName>
        <fullName evidence="3">Uncharacterized protein</fullName>
    </submittedName>
</protein>
<keyword evidence="2" id="KW-0732">Signal</keyword>
<dbReference type="Proteomes" id="UP001648503">
    <property type="component" value="Unassembled WGS sequence"/>
</dbReference>
<feature type="compositionally biased region" description="Polar residues" evidence="1">
    <location>
        <begin position="46"/>
        <end position="55"/>
    </location>
</feature>
<accession>A0ABQ8FG86</accession>
<sequence>MKFNALVVAAMVITSVNAGWHRRPRVFLGGDDNSLGSVFSQDLAETGSSMSQDTDPTNKKSSNDSDMNGVGKNLICDFLISTTKGLQASLVEHADEFRGHLALLHILQEREETLKEEQRESHSASTGRVNGILEAIKSEFAKLEEEYSRFWAMLVDNECLAKDYYLIEPQDIARVGLLLDVLQKTPKNASVHGDDVVVLDRK</sequence>
<reference evidence="3 4" key="1">
    <citation type="submission" date="2021-02" db="EMBL/GenBank/DDBJ databases">
        <title>Variation within the Batrachochytrium salamandrivorans European outbreak.</title>
        <authorList>
            <person name="Kelly M."/>
            <person name="Pasmans F."/>
            <person name="Shea T.P."/>
            <person name="Munoz J.F."/>
            <person name="Carranza S."/>
            <person name="Cuomo C.A."/>
            <person name="Martel A."/>
        </authorList>
    </citation>
    <scope>NUCLEOTIDE SEQUENCE [LARGE SCALE GENOMIC DNA]</scope>
    <source>
        <strain evidence="3 4">AMFP18/2</strain>
    </source>
</reference>
<evidence type="ECO:0000256" key="2">
    <source>
        <dbReference type="SAM" id="SignalP"/>
    </source>
</evidence>
<feature type="signal peptide" evidence="2">
    <location>
        <begin position="1"/>
        <end position="18"/>
    </location>
</feature>
<organism evidence="3 4">
    <name type="scientific">Batrachochytrium salamandrivorans</name>
    <dbReference type="NCBI Taxonomy" id="1357716"/>
    <lineage>
        <taxon>Eukaryota</taxon>
        <taxon>Fungi</taxon>
        <taxon>Fungi incertae sedis</taxon>
        <taxon>Chytridiomycota</taxon>
        <taxon>Chytridiomycota incertae sedis</taxon>
        <taxon>Chytridiomycetes</taxon>
        <taxon>Rhizophydiales</taxon>
        <taxon>Rhizophydiales incertae sedis</taxon>
        <taxon>Batrachochytrium</taxon>
    </lineage>
</organism>
<dbReference type="EMBL" id="JAFCIX010000153">
    <property type="protein sequence ID" value="KAH6597144.1"/>
    <property type="molecule type" value="Genomic_DNA"/>
</dbReference>